<dbReference type="RefSeq" id="WP_188555398.1">
    <property type="nucleotide sequence ID" value="NZ_BMGT01000004.1"/>
</dbReference>
<keyword evidence="3" id="KW-1185">Reference proteome</keyword>
<protein>
    <submittedName>
        <fullName evidence="2">Uncharacterized protein</fullName>
    </submittedName>
</protein>
<name>A0A917M902_9BACT</name>
<sequence>MRLATRAAALPAELDVNRFVLEHGRLPFLSDPIPPWHYRGWLLFQVQLADGHPEAPGRWSHYLRTFEAGHLLDEPIPRINFSSTADPAGLKMVEKCVELLSYRDSPWSAFGLFVAWLAWGMAVSKQRPQIEEATSEALYRTFNFEPLILHPYDYLGEFLAGHQTKGWNPNAFFPTPHAVCELMTQISFGEITHNVAKRQSYGLFHTGNSSIEGERDPRLRTVNEPAVGTGRLLLHASNYSYRLSGMDKDKLVLDICLCNGAFYAPWLSFPFPKSILKRASGDSESTSSVGTSPAQPCPRAA</sequence>
<organism evidence="2 3">
    <name type="scientific">Edaphobacter dinghuensis</name>
    <dbReference type="NCBI Taxonomy" id="1560005"/>
    <lineage>
        <taxon>Bacteria</taxon>
        <taxon>Pseudomonadati</taxon>
        <taxon>Acidobacteriota</taxon>
        <taxon>Terriglobia</taxon>
        <taxon>Terriglobales</taxon>
        <taxon>Acidobacteriaceae</taxon>
        <taxon>Edaphobacter</taxon>
    </lineage>
</organism>
<dbReference type="SUPFAM" id="SSF53335">
    <property type="entry name" value="S-adenosyl-L-methionine-dependent methyltransferases"/>
    <property type="match status" value="1"/>
</dbReference>
<evidence type="ECO:0000256" key="1">
    <source>
        <dbReference type="SAM" id="MobiDB-lite"/>
    </source>
</evidence>
<proteinExistence type="predicted"/>
<reference evidence="2" key="1">
    <citation type="journal article" date="2014" name="Int. J. Syst. Evol. Microbiol.">
        <title>Complete genome sequence of Corynebacterium casei LMG S-19264T (=DSM 44701T), isolated from a smear-ripened cheese.</title>
        <authorList>
            <consortium name="US DOE Joint Genome Institute (JGI-PGF)"/>
            <person name="Walter F."/>
            <person name="Albersmeier A."/>
            <person name="Kalinowski J."/>
            <person name="Ruckert C."/>
        </authorList>
    </citation>
    <scope>NUCLEOTIDE SEQUENCE</scope>
    <source>
        <strain evidence="2">CGMCC 1.12997</strain>
    </source>
</reference>
<evidence type="ECO:0000313" key="3">
    <source>
        <dbReference type="Proteomes" id="UP000647241"/>
    </source>
</evidence>
<accession>A0A917M902</accession>
<gene>
    <name evidence="2" type="ORF">GCM10011585_33580</name>
</gene>
<feature type="compositionally biased region" description="Polar residues" evidence="1">
    <location>
        <begin position="282"/>
        <end position="294"/>
    </location>
</feature>
<dbReference type="InterPro" id="IPR029063">
    <property type="entry name" value="SAM-dependent_MTases_sf"/>
</dbReference>
<dbReference type="EMBL" id="BMGT01000004">
    <property type="protein sequence ID" value="GGG86883.1"/>
    <property type="molecule type" value="Genomic_DNA"/>
</dbReference>
<comment type="caution">
    <text evidence="2">The sequence shown here is derived from an EMBL/GenBank/DDBJ whole genome shotgun (WGS) entry which is preliminary data.</text>
</comment>
<feature type="region of interest" description="Disordered" evidence="1">
    <location>
        <begin position="280"/>
        <end position="301"/>
    </location>
</feature>
<dbReference type="AlphaFoldDB" id="A0A917M902"/>
<reference evidence="2" key="2">
    <citation type="submission" date="2020-09" db="EMBL/GenBank/DDBJ databases">
        <authorList>
            <person name="Sun Q."/>
            <person name="Zhou Y."/>
        </authorList>
    </citation>
    <scope>NUCLEOTIDE SEQUENCE</scope>
    <source>
        <strain evidence="2">CGMCC 1.12997</strain>
    </source>
</reference>
<dbReference type="Proteomes" id="UP000647241">
    <property type="component" value="Unassembled WGS sequence"/>
</dbReference>
<evidence type="ECO:0000313" key="2">
    <source>
        <dbReference type="EMBL" id="GGG86883.1"/>
    </source>
</evidence>